<dbReference type="AlphaFoldDB" id="A0AB38XWQ1"/>
<feature type="compositionally biased region" description="Low complexity" evidence="1">
    <location>
        <begin position="84"/>
        <end position="118"/>
    </location>
</feature>
<evidence type="ECO:0008006" key="5">
    <source>
        <dbReference type="Google" id="ProtNLM"/>
    </source>
</evidence>
<dbReference type="GeneID" id="92767830"/>
<evidence type="ECO:0000256" key="1">
    <source>
        <dbReference type="SAM" id="MobiDB-lite"/>
    </source>
</evidence>
<keyword evidence="2" id="KW-0812">Transmembrane</keyword>
<dbReference type="RefSeq" id="WP_038627275.1">
    <property type="nucleotide sequence ID" value="NZ_CP046975.1"/>
</dbReference>
<keyword evidence="2" id="KW-0472">Membrane</keyword>
<feature type="compositionally biased region" description="Gly residues" evidence="1">
    <location>
        <begin position="70"/>
        <end position="79"/>
    </location>
</feature>
<gene>
    <name evidence="3" type="ORF">P2W56_02515</name>
</gene>
<protein>
    <recommendedName>
        <fullName evidence="5">Secreted protein</fullName>
    </recommendedName>
</protein>
<feature type="transmembrane region" description="Helical" evidence="2">
    <location>
        <begin position="18"/>
        <end position="38"/>
    </location>
</feature>
<evidence type="ECO:0000256" key="2">
    <source>
        <dbReference type="SAM" id="Phobius"/>
    </source>
</evidence>
<keyword evidence="2" id="KW-1133">Transmembrane helix</keyword>
<evidence type="ECO:0000313" key="4">
    <source>
        <dbReference type="Proteomes" id="UP001220238"/>
    </source>
</evidence>
<proteinExistence type="predicted"/>
<organism evidence="3 4">
    <name type="scientific">Corynebacterium amycolatum</name>
    <dbReference type="NCBI Taxonomy" id="43765"/>
    <lineage>
        <taxon>Bacteria</taxon>
        <taxon>Bacillati</taxon>
        <taxon>Actinomycetota</taxon>
        <taxon>Actinomycetes</taxon>
        <taxon>Mycobacteriales</taxon>
        <taxon>Corynebacteriaceae</taxon>
        <taxon>Corynebacterium</taxon>
    </lineage>
</organism>
<feature type="region of interest" description="Disordered" evidence="1">
    <location>
        <begin position="46"/>
        <end position="118"/>
    </location>
</feature>
<name>A0AB38XWQ1_CORAY</name>
<evidence type="ECO:0000313" key="3">
    <source>
        <dbReference type="EMBL" id="WET44343.1"/>
    </source>
</evidence>
<feature type="compositionally biased region" description="Low complexity" evidence="1">
    <location>
        <begin position="46"/>
        <end position="69"/>
    </location>
</feature>
<dbReference type="Proteomes" id="UP001220238">
    <property type="component" value="Chromosome"/>
</dbReference>
<sequence>MTMPSPTSNPGDKTRKQLIAILVLLVLIVLGLALFLSLQVSRDRNSGAGVAEGSVSSSSESNAVAADDNGAGGSVGDDGGPNPTSGQQASGSGSDSGSHSRASGTSDSDSSATTSGANSLTGTVKVFQTRAEVLAYEQRQDPNPGAQDKGPYAILVLDQPTEVTAKLSGQGGPDTREIKTAVINPALHNDGERTTITFADDEYYWPSDPGVPSGIVLENAPRN</sequence>
<reference evidence="3" key="1">
    <citation type="submission" date="2023-03" db="EMBL/GenBank/DDBJ databases">
        <title>Corynebacterium amycolatum SB-1.</title>
        <authorList>
            <person name="Jo H."/>
        </authorList>
    </citation>
    <scope>NUCLEOTIDE SEQUENCE</scope>
    <source>
        <strain evidence="3">SB-1</strain>
    </source>
</reference>
<accession>A0AB38XWQ1</accession>
<dbReference type="EMBL" id="CP120206">
    <property type="protein sequence ID" value="WET44343.1"/>
    <property type="molecule type" value="Genomic_DNA"/>
</dbReference>